<feature type="compositionally biased region" description="Low complexity" evidence="1">
    <location>
        <begin position="13"/>
        <end position="23"/>
    </location>
</feature>
<gene>
    <name evidence="2" type="ORF">LTR97_006364</name>
</gene>
<evidence type="ECO:0000313" key="3">
    <source>
        <dbReference type="Proteomes" id="UP001310594"/>
    </source>
</evidence>
<organism evidence="2 3">
    <name type="scientific">Elasticomyces elasticus</name>
    <dbReference type="NCBI Taxonomy" id="574655"/>
    <lineage>
        <taxon>Eukaryota</taxon>
        <taxon>Fungi</taxon>
        <taxon>Dikarya</taxon>
        <taxon>Ascomycota</taxon>
        <taxon>Pezizomycotina</taxon>
        <taxon>Dothideomycetes</taxon>
        <taxon>Dothideomycetidae</taxon>
        <taxon>Mycosphaerellales</taxon>
        <taxon>Teratosphaeriaceae</taxon>
        <taxon>Elasticomyces</taxon>
    </lineage>
</organism>
<dbReference type="EMBL" id="JAVRQU010000009">
    <property type="protein sequence ID" value="KAK5698716.1"/>
    <property type="molecule type" value="Genomic_DNA"/>
</dbReference>
<feature type="compositionally biased region" description="Basic residues" evidence="1">
    <location>
        <begin position="53"/>
        <end position="63"/>
    </location>
</feature>
<dbReference type="Proteomes" id="UP001310594">
    <property type="component" value="Unassembled WGS sequence"/>
</dbReference>
<feature type="region of interest" description="Disordered" evidence="1">
    <location>
        <begin position="123"/>
        <end position="156"/>
    </location>
</feature>
<feature type="compositionally biased region" description="Polar residues" evidence="1">
    <location>
        <begin position="1"/>
        <end position="12"/>
    </location>
</feature>
<evidence type="ECO:0000313" key="2">
    <source>
        <dbReference type="EMBL" id="KAK5698716.1"/>
    </source>
</evidence>
<feature type="region of interest" description="Disordered" evidence="1">
    <location>
        <begin position="203"/>
        <end position="325"/>
    </location>
</feature>
<accession>A0AAN7VRT8</accession>
<evidence type="ECO:0008006" key="4">
    <source>
        <dbReference type="Google" id="ProtNLM"/>
    </source>
</evidence>
<feature type="compositionally biased region" description="Low complexity" evidence="1">
    <location>
        <begin position="135"/>
        <end position="148"/>
    </location>
</feature>
<protein>
    <recommendedName>
        <fullName evidence="4">Zn(2)-C6 fungal-type domain-containing protein</fullName>
    </recommendedName>
</protein>
<feature type="compositionally biased region" description="Polar residues" evidence="1">
    <location>
        <begin position="123"/>
        <end position="134"/>
    </location>
</feature>
<name>A0AAN7VRT8_9PEZI</name>
<feature type="region of interest" description="Disordered" evidence="1">
    <location>
        <begin position="1"/>
        <end position="92"/>
    </location>
</feature>
<dbReference type="AlphaFoldDB" id="A0AAN7VRT8"/>
<feature type="compositionally biased region" description="Polar residues" evidence="1">
    <location>
        <begin position="291"/>
        <end position="321"/>
    </location>
</feature>
<proteinExistence type="predicted"/>
<feature type="compositionally biased region" description="Polar residues" evidence="1">
    <location>
        <begin position="32"/>
        <end position="46"/>
    </location>
</feature>
<sequence length="421" mass="45879">MFNNTTHTHFLPTSSTNTSQSSSGLNGAAYAFQSNLTPSTSDARLQSPSSSGIKKRKSSKMKSGKQSTRSLSTPQLLDTAGSDSDSSDKKRNKLGKEIRAQCQNCIRLKKDCVFYPVDQQTAMDQKPDSSAQLLSGSGPSSVVSASPSTHGGLDRPFAATQEFPAFSAVPSNAPSAFGGLPLEPGNALVGQNALHSAHTPFATESEAHTGRFVHSDNPYQAENDMRSWSDAPRMHAGQGSMLNRQQETPSQLSPRYDTSPGVKGDYAPFPTADPRHLPGRFHQGFDLAPSTPESLWQQSQPSRSFSYGQVDQHSGPPQQYQPDFRSHQQLPPQQFQYPLSSLDVQNATMMHDDRGPHSAPVGVQQPYGQANPFAFQQPHRNVENASFPHQQAYSAGWLPRHHYGSMAEEPRDYEGGEQRPG</sequence>
<comment type="caution">
    <text evidence="2">The sequence shown here is derived from an EMBL/GenBank/DDBJ whole genome shotgun (WGS) entry which is preliminary data.</text>
</comment>
<evidence type="ECO:0000256" key="1">
    <source>
        <dbReference type="SAM" id="MobiDB-lite"/>
    </source>
</evidence>
<feature type="compositionally biased region" description="Polar residues" evidence="1">
    <location>
        <begin position="240"/>
        <end position="253"/>
    </location>
</feature>
<reference evidence="2" key="1">
    <citation type="submission" date="2023-08" db="EMBL/GenBank/DDBJ databases">
        <title>Black Yeasts Isolated from many extreme environments.</title>
        <authorList>
            <person name="Coleine C."/>
            <person name="Stajich J.E."/>
            <person name="Selbmann L."/>
        </authorList>
    </citation>
    <scope>NUCLEOTIDE SEQUENCE</scope>
    <source>
        <strain evidence="2">CCFEE 5810</strain>
    </source>
</reference>